<dbReference type="Pfam" id="PF00176">
    <property type="entry name" value="SNF2-rel_dom"/>
    <property type="match status" value="1"/>
</dbReference>
<evidence type="ECO:0000256" key="8">
    <source>
        <dbReference type="ARBA" id="ARBA00022840"/>
    </source>
</evidence>
<evidence type="ECO:0000256" key="2">
    <source>
        <dbReference type="ARBA" id="ARBA00022723"/>
    </source>
</evidence>
<dbReference type="GO" id="GO:0016887">
    <property type="term" value="F:ATP hydrolysis activity"/>
    <property type="evidence" value="ECO:0007669"/>
    <property type="project" value="TreeGrafter"/>
</dbReference>
<gene>
    <name evidence="14" type="ORF">LPJ61_002143</name>
</gene>
<dbReference type="GO" id="GO:0042393">
    <property type="term" value="F:histone binding"/>
    <property type="evidence" value="ECO:0007669"/>
    <property type="project" value="TreeGrafter"/>
</dbReference>
<dbReference type="InterPro" id="IPR023780">
    <property type="entry name" value="Chromo_domain"/>
</dbReference>
<dbReference type="InterPro" id="IPR038718">
    <property type="entry name" value="SNF2-like_sf"/>
</dbReference>
<dbReference type="PANTHER" id="PTHR45623">
    <property type="entry name" value="CHROMODOMAIN-HELICASE-DNA-BINDING PROTEIN 3-RELATED-RELATED"/>
    <property type="match status" value="1"/>
</dbReference>
<comment type="subcellular location">
    <subcellularLocation>
        <location evidence="1">Nucleus</location>
    </subcellularLocation>
</comment>
<feature type="region of interest" description="Disordered" evidence="10">
    <location>
        <begin position="1421"/>
        <end position="1444"/>
    </location>
</feature>
<keyword evidence="15" id="KW-1185">Reference proteome</keyword>
<dbReference type="GO" id="GO:0003677">
    <property type="term" value="F:DNA binding"/>
    <property type="evidence" value="ECO:0007669"/>
    <property type="project" value="TreeGrafter"/>
</dbReference>
<dbReference type="Gene3D" id="2.40.50.40">
    <property type="match status" value="1"/>
</dbReference>
<feature type="region of interest" description="Disordered" evidence="10">
    <location>
        <begin position="306"/>
        <end position="329"/>
    </location>
</feature>
<dbReference type="SMART" id="SM00490">
    <property type="entry name" value="HELICc"/>
    <property type="match status" value="1"/>
</dbReference>
<dbReference type="GO" id="GO:0008270">
    <property type="term" value="F:zinc ion binding"/>
    <property type="evidence" value="ECO:0007669"/>
    <property type="project" value="UniProtKB-KW"/>
</dbReference>
<dbReference type="CDD" id="cd17919">
    <property type="entry name" value="DEXHc_Snf"/>
    <property type="match status" value="1"/>
</dbReference>
<evidence type="ECO:0000256" key="7">
    <source>
        <dbReference type="ARBA" id="ARBA00022833"/>
    </source>
</evidence>
<keyword evidence="4" id="KW-0547">Nucleotide-binding</keyword>
<dbReference type="OrthoDB" id="5857104at2759"/>
<keyword evidence="3" id="KW-0677">Repeat</keyword>
<evidence type="ECO:0000313" key="14">
    <source>
        <dbReference type="EMBL" id="KAJ1732245.1"/>
    </source>
</evidence>
<dbReference type="InterPro" id="IPR001965">
    <property type="entry name" value="Znf_PHD"/>
</dbReference>
<dbReference type="Pfam" id="PF00385">
    <property type="entry name" value="Chromo"/>
    <property type="match status" value="1"/>
</dbReference>
<feature type="domain" description="Helicase ATP-binding" evidence="12">
    <location>
        <begin position="755"/>
        <end position="946"/>
    </location>
</feature>
<dbReference type="InterPro" id="IPR049730">
    <property type="entry name" value="SNF2/RAD54-like_C"/>
</dbReference>
<feature type="domain" description="Helicase C-terminal" evidence="13">
    <location>
        <begin position="1117"/>
        <end position="1268"/>
    </location>
</feature>
<dbReference type="InterPro" id="IPR001650">
    <property type="entry name" value="Helicase_C-like"/>
</dbReference>
<dbReference type="Proteomes" id="UP001143981">
    <property type="component" value="Unassembled WGS sequence"/>
</dbReference>
<dbReference type="Pfam" id="PF00271">
    <property type="entry name" value="Helicase_C"/>
    <property type="match status" value="1"/>
</dbReference>
<dbReference type="GO" id="GO:0140658">
    <property type="term" value="F:ATP-dependent chromatin remodeler activity"/>
    <property type="evidence" value="ECO:0007669"/>
    <property type="project" value="TreeGrafter"/>
</dbReference>
<name>A0A9W7YF33_9FUNG</name>
<evidence type="ECO:0000259" key="11">
    <source>
        <dbReference type="PROSITE" id="PS50013"/>
    </source>
</evidence>
<dbReference type="Gene3D" id="3.40.50.300">
    <property type="entry name" value="P-loop containing nucleotide triphosphate hydrolases"/>
    <property type="match status" value="1"/>
</dbReference>
<dbReference type="Gene3D" id="3.40.50.10810">
    <property type="entry name" value="Tandem AAA-ATPase domain"/>
    <property type="match status" value="1"/>
</dbReference>
<dbReference type="InterPro" id="IPR000953">
    <property type="entry name" value="Chromo/chromo_shadow_dom"/>
</dbReference>
<sequence length="1901" mass="210386">MDTCEVERIIGRRICIARRTEYLVFWKGYGLNECQWVAKADLQCDHAVAQFERRCFDLRKARRLNAAIPPIDRFENEGVATLVDAAQEIYDQGASPFDDVMDDFSFVGSGKGPVEPPLAPGGQQARGGTKRRLWQVATHGWSRQPDQASDARITKVRGVISNPSGGVFYLAEWSDGTATWERPGAFDSALAVVRDYENQRYAREHKELIKLYQRSKFTADMSIVLPREPKCMLEKSPVHASPQPALRTADAELLPNERSRKAITRGLPTPATSSRGWFNIGTSKLLGVDAPPATFIPSIPATGESADVECDAESDAGSDASSDSNSSACPLIKSTLSNRALEPRRVSAIRQSYDSELSDSDVPLAQMVLGDFAAAGSSYASYKQHGSALEAPTPPAQTTTQRAPGKMVAYVYIDHEEGQFAKQWARRTRQKKDSVSDSPEIDRPMPPSGDSIDANSSRSNSRQESVVMSASRKCGYCSIDASIPMHGDARSLQCTGCKLIYHGACYQKLAERFGEGYDLADASSGDVVCIFCLKYSGRAVDVCLTWRTSAAGGARHARMAQTVQNQVDVIVKWKNVSYRHLDWVPMVWLSAMWRSPLLRNMKAQIQGGFTPPSLESRVDSNYLIPAQIIGARNAQASTASKRRRHLEDATTSVPEYKWVLYTKYESVWVVWQGLDVSDATWEEPPDPLGDAGDYVLWYDAFVAWRRAELVSLNRHRSLASRQPRGGLLIDNKQQPSFVKGGLLKDYQLEGANWLWQRWKVGKAAILADEMGMGKTIQVIAFLLMVYHSTIPAGLSGDDATKSNTGVFPFLVVVPTTLVENWAREFRTWAPNLVVAQLSGRAASREVQLGHTLFRTPRSGKRDLRCHVVLTSYEAVSGTAGSDALLSAGIQWQAVIVDEGHRLKNDHSKTHQALLRFKTRQRVVLTGTPLQNHMRELFCIMSFIDHPFFGSADSLEGRFGSNSSADIEAVKNMLRPYILRRTKNDQPCLVPPKFEVILPVSMTPLQRELYKATLARNVPLLRKISAALHTNDGQLAGGLETPTDSEPSTGRSTRLRAEPADAAAPRPKKPVMLSLNNLLMEVRRIVSHPYLIRSVEPEFPSATEKHQRLIDSSGKLALVHQLLPELKARGHRVLIFAQFKGTLDILEDYLDGEHIGYERIDGDTPSHMRQARVSAFNAADSPALVFLSSTRTGGLGLNLTSADTVIIYDCDFNPQVDIQAMARAHRIGQTKPVSVFKLVTNDSAEERIVAIATRKLILDHLVIQSMDSPAVLADEGAQPGEMEQALRHGASMLFEADAEESAERRAIKYDRARIVTLLDEFKRELDLEMKRAEDTVKQRTDPSKSQASDFARVWTLDKTGGVSEIEVDSAADSVGGDEGDADVWTRLLEHAVGDTGLGAGIGAVELASEEVGGRTLRMRKRRVDYKDSGPSTKSPLREDGDGDFVDAGGEDIDFADDGIDTAYGEEEVSTAAVSTAPAVSPLPRILLVSQTDLRSIVATHTLRLVAYYQESAKNVQPLTAEQDRLLLDRFGELVSLRTLPKDGNTDFGPPGFYFPMPYNMRLRQGSQLPAQPCKGNCRICSNINHERTFCPFICDVRFVNIVNEIRQIGNYWCHPHFHNFVTWYTAQYVWFVLSHPHGDQINAENGKRFPGYAVDVKTYLLDIHNARAEKDWEHRKKLKLNALPRAQQALDADCQSAAFSSIFVDDSSNGGGMAADELFAPDAPKVRATHNLMLSATTGNGYFNFFAILGDSCKMAALGSERSSSEIWSTLTKLYLLRNDTLELGRRLIRERLSMPQHYLQFGGQYAGLVSPPNTSNVQPRYSDTPPLAVSTVQAMTFDFVCLLCNIPGHQPSRCPNQCDIGKLTERRVAVNSNQGLPPGIKEITLAVIDQYLQLCYKSLYG</sequence>
<feature type="compositionally biased region" description="Polar residues" evidence="10">
    <location>
        <begin position="1041"/>
        <end position="1051"/>
    </location>
</feature>
<evidence type="ECO:0000256" key="10">
    <source>
        <dbReference type="SAM" id="MobiDB-lite"/>
    </source>
</evidence>
<evidence type="ECO:0000256" key="9">
    <source>
        <dbReference type="ARBA" id="ARBA00023242"/>
    </source>
</evidence>
<keyword evidence="9" id="KW-0539">Nucleus</keyword>
<dbReference type="InterPro" id="IPR027417">
    <property type="entry name" value="P-loop_NTPase"/>
</dbReference>
<dbReference type="InterPro" id="IPR016197">
    <property type="entry name" value="Chromo-like_dom_sf"/>
</dbReference>
<proteinExistence type="predicted"/>
<feature type="compositionally biased region" description="Polar residues" evidence="10">
    <location>
        <begin position="453"/>
        <end position="464"/>
    </location>
</feature>
<evidence type="ECO:0000259" key="12">
    <source>
        <dbReference type="PROSITE" id="PS51192"/>
    </source>
</evidence>
<feature type="compositionally biased region" description="Basic and acidic residues" evidence="10">
    <location>
        <begin position="431"/>
        <end position="443"/>
    </location>
</feature>
<evidence type="ECO:0000256" key="5">
    <source>
        <dbReference type="ARBA" id="ARBA00022771"/>
    </source>
</evidence>
<dbReference type="SUPFAM" id="SSF54160">
    <property type="entry name" value="Chromo domain-like"/>
    <property type="match status" value="1"/>
</dbReference>
<dbReference type="PANTHER" id="PTHR45623:SF17">
    <property type="entry name" value="CHROMODOMAIN-HELICASE-DNA-BINDING PROTEIN 3-RELATED"/>
    <property type="match status" value="1"/>
</dbReference>
<keyword evidence="2" id="KW-0479">Metal-binding</keyword>
<accession>A0A9W7YF33</accession>
<evidence type="ECO:0000256" key="1">
    <source>
        <dbReference type="ARBA" id="ARBA00004123"/>
    </source>
</evidence>
<dbReference type="InterPro" id="IPR000330">
    <property type="entry name" value="SNF2_N"/>
</dbReference>
<evidence type="ECO:0000313" key="15">
    <source>
        <dbReference type="Proteomes" id="UP001143981"/>
    </source>
</evidence>
<organism evidence="14 15">
    <name type="scientific">Coemansia biformis</name>
    <dbReference type="NCBI Taxonomy" id="1286918"/>
    <lineage>
        <taxon>Eukaryota</taxon>
        <taxon>Fungi</taxon>
        <taxon>Fungi incertae sedis</taxon>
        <taxon>Zoopagomycota</taxon>
        <taxon>Kickxellomycotina</taxon>
        <taxon>Kickxellomycetes</taxon>
        <taxon>Kickxellales</taxon>
        <taxon>Kickxellaceae</taxon>
        <taxon>Coemansia</taxon>
    </lineage>
</organism>
<dbReference type="GO" id="GO:0000785">
    <property type="term" value="C:chromatin"/>
    <property type="evidence" value="ECO:0007669"/>
    <property type="project" value="TreeGrafter"/>
</dbReference>
<keyword evidence="8" id="KW-0067">ATP-binding</keyword>
<dbReference type="GO" id="GO:0005524">
    <property type="term" value="F:ATP binding"/>
    <property type="evidence" value="ECO:0007669"/>
    <property type="project" value="UniProtKB-KW"/>
</dbReference>
<keyword evidence="5" id="KW-0863">Zinc-finger</keyword>
<protein>
    <submittedName>
        <fullName evidence="14">Uncharacterized protein</fullName>
    </submittedName>
</protein>
<dbReference type="GO" id="GO:0005634">
    <property type="term" value="C:nucleus"/>
    <property type="evidence" value="ECO:0007669"/>
    <property type="project" value="UniProtKB-SubCell"/>
</dbReference>
<evidence type="ECO:0000259" key="13">
    <source>
        <dbReference type="PROSITE" id="PS51194"/>
    </source>
</evidence>
<feature type="domain" description="Chromo" evidence="11">
    <location>
        <begin position="4"/>
        <end position="54"/>
    </location>
</feature>
<dbReference type="InterPro" id="IPR014001">
    <property type="entry name" value="Helicase_ATP-bd"/>
</dbReference>
<dbReference type="CDD" id="cd18793">
    <property type="entry name" value="SF2_C_SNF"/>
    <property type="match status" value="1"/>
</dbReference>
<dbReference type="CDD" id="cd00024">
    <property type="entry name" value="CD_CSD"/>
    <property type="match status" value="1"/>
</dbReference>
<feature type="compositionally biased region" description="Acidic residues" evidence="10">
    <location>
        <begin position="306"/>
        <end position="316"/>
    </location>
</feature>
<evidence type="ECO:0000256" key="3">
    <source>
        <dbReference type="ARBA" id="ARBA00022737"/>
    </source>
</evidence>
<reference evidence="14" key="1">
    <citation type="submission" date="2022-07" db="EMBL/GenBank/DDBJ databases">
        <title>Phylogenomic reconstructions and comparative analyses of Kickxellomycotina fungi.</title>
        <authorList>
            <person name="Reynolds N.K."/>
            <person name="Stajich J.E."/>
            <person name="Barry K."/>
            <person name="Grigoriev I.V."/>
            <person name="Crous P."/>
            <person name="Smith M.E."/>
        </authorList>
    </citation>
    <scope>NUCLEOTIDE SEQUENCE</scope>
    <source>
        <strain evidence="14">BCRC 34381</strain>
    </source>
</reference>
<comment type="caution">
    <text evidence="14">The sequence shown here is derived from an EMBL/GenBank/DDBJ whole genome shotgun (WGS) entry which is preliminary data.</text>
</comment>
<dbReference type="GO" id="GO:0003682">
    <property type="term" value="F:chromatin binding"/>
    <property type="evidence" value="ECO:0007669"/>
    <property type="project" value="TreeGrafter"/>
</dbReference>
<dbReference type="PROSITE" id="PS50013">
    <property type="entry name" value="CHROMO_2"/>
    <property type="match status" value="1"/>
</dbReference>
<dbReference type="SUPFAM" id="SSF52540">
    <property type="entry name" value="P-loop containing nucleoside triphosphate hydrolases"/>
    <property type="match status" value="2"/>
</dbReference>
<feature type="compositionally biased region" description="Low complexity" evidence="10">
    <location>
        <begin position="317"/>
        <end position="328"/>
    </location>
</feature>
<feature type="region of interest" description="Disordered" evidence="10">
    <location>
        <begin position="1032"/>
        <end position="1066"/>
    </location>
</feature>
<dbReference type="PROSITE" id="PS51192">
    <property type="entry name" value="HELICASE_ATP_BIND_1"/>
    <property type="match status" value="1"/>
</dbReference>
<feature type="region of interest" description="Disordered" evidence="10">
    <location>
        <begin position="423"/>
        <end position="464"/>
    </location>
</feature>
<evidence type="ECO:0000256" key="4">
    <source>
        <dbReference type="ARBA" id="ARBA00022741"/>
    </source>
</evidence>
<evidence type="ECO:0000256" key="6">
    <source>
        <dbReference type="ARBA" id="ARBA00022801"/>
    </source>
</evidence>
<keyword evidence="7" id="KW-0862">Zinc</keyword>
<dbReference type="SMART" id="SM00487">
    <property type="entry name" value="DEXDc"/>
    <property type="match status" value="1"/>
</dbReference>
<dbReference type="PROSITE" id="PS51194">
    <property type="entry name" value="HELICASE_CTER"/>
    <property type="match status" value="1"/>
</dbReference>
<dbReference type="EMBL" id="JANBOI010000244">
    <property type="protein sequence ID" value="KAJ1732245.1"/>
    <property type="molecule type" value="Genomic_DNA"/>
</dbReference>
<keyword evidence="6" id="KW-0378">Hydrolase</keyword>
<dbReference type="SMART" id="SM00298">
    <property type="entry name" value="CHROMO"/>
    <property type="match status" value="1"/>
</dbReference>
<dbReference type="SMART" id="SM00249">
    <property type="entry name" value="PHD"/>
    <property type="match status" value="1"/>
</dbReference>